<keyword evidence="9" id="KW-0808">Transferase</keyword>
<keyword evidence="6" id="KW-0119">Carbohydrate metabolism</keyword>
<dbReference type="Pfam" id="PF24894">
    <property type="entry name" value="Hexapep_GlmU"/>
    <property type="match status" value="1"/>
</dbReference>
<dbReference type="Gene3D" id="3.90.550.10">
    <property type="entry name" value="Spore Coat Polysaccharide Biosynthesis Protein SpsA, Chain A"/>
    <property type="match status" value="1"/>
</dbReference>
<dbReference type="NCBIfam" id="TIGR02092">
    <property type="entry name" value="glgD"/>
    <property type="match status" value="1"/>
</dbReference>
<dbReference type="GO" id="GO:0008878">
    <property type="term" value="F:glucose-1-phosphate adenylyltransferase activity"/>
    <property type="evidence" value="ECO:0007669"/>
    <property type="project" value="UniProtKB-EC"/>
</dbReference>
<evidence type="ECO:0000256" key="3">
    <source>
        <dbReference type="ARBA" id="ARBA00022741"/>
    </source>
</evidence>
<dbReference type="InterPro" id="IPR056818">
    <property type="entry name" value="GlmU/GlgC-like_hexapep"/>
</dbReference>
<dbReference type="InterPro" id="IPR005835">
    <property type="entry name" value="NTP_transferase_dom"/>
</dbReference>
<feature type="domain" description="Glucose-1-phosphate adenylyltransferase/Bifunctional protein GlmU-like C-terminal hexapeptide" evidence="8">
    <location>
        <begin position="276"/>
        <end position="350"/>
    </location>
</feature>
<gene>
    <name evidence="9" type="primary">glgD</name>
    <name evidence="9" type="ORF">GXN74_03125</name>
</gene>
<evidence type="ECO:0000256" key="6">
    <source>
        <dbReference type="ARBA" id="ARBA00023277"/>
    </source>
</evidence>
<proteinExistence type="inferred from homology"/>
<dbReference type="SUPFAM" id="SSF53448">
    <property type="entry name" value="Nucleotide-diphospho-sugar transferases"/>
    <property type="match status" value="1"/>
</dbReference>
<dbReference type="AlphaFoldDB" id="A0A7X5KLE2"/>
<dbReference type="EC" id="2.7.7.27" evidence="9"/>
<keyword evidence="3" id="KW-0547">Nucleotide-binding</keyword>
<dbReference type="Gene3D" id="2.160.10.10">
    <property type="entry name" value="Hexapeptide repeat proteins"/>
    <property type="match status" value="1"/>
</dbReference>
<dbReference type="InterPro" id="IPR011004">
    <property type="entry name" value="Trimer_LpxA-like_sf"/>
</dbReference>
<dbReference type="Proteomes" id="UP000461585">
    <property type="component" value="Unassembled WGS sequence"/>
</dbReference>
<comment type="similarity">
    <text evidence="1">Belongs to the bacterial/plant glucose-1-phosphate adenylyltransferase family.</text>
</comment>
<keyword evidence="2" id="KW-0321">Glycogen metabolism</keyword>
<dbReference type="PANTHER" id="PTHR43523:SF6">
    <property type="entry name" value="GLYCOGEN BIOSYNTHESIS PROTEIN GLGD"/>
    <property type="match status" value="1"/>
</dbReference>
<keyword evidence="5" id="KW-0320">Glycogen biosynthesis</keyword>
<evidence type="ECO:0000256" key="4">
    <source>
        <dbReference type="ARBA" id="ARBA00022840"/>
    </source>
</evidence>
<comment type="caution">
    <text evidence="9">The sequence shown here is derived from an EMBL/GenBank/DDBJ whole genome shotgun (WGS) entry which is preliminary data.</text>
</comment>
<evidence type="ECO:0000256" key="1">
    <source>
        <dbReference type="ARBA" id="ARBA00010443"/>
    </source>
</evidence>
<dbReference type="CDD" id="cd04651">
    <property type="entry name" value="LbH_G1P_AT_C"/>
    <property type="match status" value="1"/>
</dbReference>
<name>A0A7X5KLE2_9FIRM</name>
<evidence type="ECO:0000256" key="2">
    <source>
        <dbReference type="ARBA" id="ARBA00022600"/>
    </source>
</evidence>
<dbReference type="Pfam" id="PF00483">
    <property type="entry name" value="NTP_transferase"/>
    <property type="match status" value="1"/>
</dbReference>
<dbReference type="InterPro" id="IPR005836">
    <property type="entry name" value="ADP_Glu_pyroP_CS"/>
</dbReference>
<dbReference type="PROSITE" id="PS00809">
    <property type="entry name" value="ADP_GLC_PYROPHOSPH_2"/>
    <property type="match status" value="1"/>
</dbReference>
<protein>
    <submittedName>
        <fullName evidence="9">Glucose-1-phosphate adenylyltransferase subunit GlgD</fullName>
        <ecNumber evidence="9">2.7.7.27</ecNumber>
    </submittedName>
</protein>
<evidence type="ECO:0000313" key="10">
    <source>
        <dbReference type="Proteomes" id="UP000461585"/>
    </source>
</evidence>
<dbReference type="GO" id="GO:0005524">
    <property type="term" value="F:ATP binding"/>
    <property type="evidence" value="ECO:0007669"/>
    <property type="project" value="UniProtKB-KW"/>
</dbReference>
<dbReference type="EMBL" id="JAAEEH010000005">
    <property type="protein sequence ID" value="NDL66736.1"/>
    <property type="molecule type" value="Genomic_DNA"/>
</dbReference>
<sequence>MRALGIILAGGKNERLRELTYKRAVAAMPIAGSYRAIDFSLSNMMNSGISKVAVVTQYNSRSLIEHLSSSKWWDFGRKHGGLYVFTPYITRDSSLWYRGTADAIHQNLSYLKDSHEPYAIVAQGDAVCKIDFNRVLEYHVEKRADITIVCARMEQELHRYGMVEVDEDNRIVEFEEKPVDPKGDIVSTGIYIIRRRLLIELIEACAKEERYDFVSDVIIRYRKQKRIYAYLHDDYWSSIASLPSYYQVNMDFLKRENRDKFFREYPTIMTKVEDEPPAKFNQGSRLSNSLCSSGCIINGQVDDSVLFRKVFVGRNSVVRNSIIMDGAYIGENCIVENCIVDSKSRISDGSVYITSGQGDIRVVSQKEQYTG</sequence>
<organism evidence="9 10">
    <name type="scientific">Anaerotalea alkaliphila</name>
    <dbReference type="NCBI Taxonomy" id="2662126"/>
    <lineage>
        <taxon>Bacteria</taxon>
        <taxon>Bacillati</taxon>
        <taxon>Bacillota</taxon>
        <taxon>Clostridia</taxon>
        <taxon>Eubacteriales</taxon>
        <taxon>Anaerotalea</taxon>
    </lineage>
</organism>
<keyword evidence="9" id="KW-0548">Nucleotidyltransferase</keyword>
<accession>A0A7X5KLE2</accession>
<dbReference type="InterPro" id="IPR011831">
    <property type="entry name" value="ADP-Glc_PPase"/>
</dbReference>
<evidence type="ECO:0000313" key="9">
    <source>
        <dbReference type="EMBL" id="NDL66736.1"/>
    </source>
</evidence>
<dbReference type="RefSeq" id="WP_162369462.1">
    <property type="nucleotide sequence ID" value="NZ_JAAEEH010000005.1"/>
</dbReference>
<dbReference type="GO" id="GO:0005978">
    <property type="term" value="P:glycogen biosynthetic process"/>
    <property type="evidence" value="ECO:0007669"/>
    <property type="project" value="UniProtKB-KW"/>
</dbReference>
<keyword evidence="10" id="KW-1185">Reference proteome</keyword>
<evidence type="ECO:0000256" key="5">
    <source>
        <dbReference type="ARBA" id="ARBA00023056"/>
    </source>
</evidence>
<keyword evidence="4" id="KW-0067">ATP-binding</keyword>
<dbReference type="InterPro" id="IPR011832">
    <property type="entry name" value="GlgDAde_trans"/>
</dbReference>
<feature type="domain" description="Nucleotidyl transferase" evidence="7">
    <location>
        <begin position="5"/>
        <end position="254"/>
    </location>
</feature>
<dbReference type="SUPFAM" id="SSF51161">
    <property type="entry name" value="Trimeric LpxA-like enzymes"/>
    <property type="match status" value="1"/>
</dbReference>
<evidence type="ECO:0000259" key="8">
    <source>
        <dbReference type="Pfam" id="PF24894"/>
    </source>
</evidence>
<reference evidence="9 10" key="1">
    <citation type="submission" date="2020-01" db="EMBL/GenBank/DDBJ databases">
        <title>Anaeroalcalibacter tamaniensis gen. nov., sp. nov., moderately halophilic strictly anaerobic fermenter bacterium from mud volcano of Taman peninsula.</title>
        <authorList>
            <person name="Frolova A."/>
            <person name="Merkel A.Y."/>
            <person name="Slobodkin A.I."/>
        </authorList>
    </citation>
    <scope>NUCLEOTIDE SEQUENCE [LARGE SCALE GENOMIC DNA]</scope>
    <source>
        <strain evidence="9 10">F-3ap</strain>
    </source>
</reference>
<dbReference type="PANTHER" id="PTHR43523">
    <property type="entry name" value="GLUCOSE-1-PHOSPHATE ADENYLYLTRANSFERASE-RELATED"/>
    <property type="match status" value="1"/>
</dbReference>
<dbReference type="InterPro" id="IPR029044">
    <property type="entry name" value="Nucleotide-diphossugar_trans"/>
</dbReference>
<evidence type="ECO:0000259" key="7">
    <source>
        <dbReference type="Pfam" id="PF00483"/>
    </source>
</evidence>
<dbReference type="CDD" id="cd02508">
    <property type="entry name" value="ADP_Glucose_PP"/>
    <property type="match status" value="1"/>
</dbReference>